<sequence>MVLCPNSSAKSPDPSHCVSSLAQRALRCRISAPSIQPIAQFLSLSVFTVFKGQFGQYSE</sequence>
<organism evidence="1">
    <name type="scientific">Solanum lycopersicum</name>
    <name type="common">Tomato</name>
    <name type="synonym">Lycopersicon esculentum</name>
    <dbReference type="NCBI Taxonomy" id="4081"/>
    <lineage>
        <taxon>Eukaryota</taxon>
        <taxon>Viridiplantae</taxon>
        <taxon>Streptophyta</taxon>
        <taxon>Embryophyta</taxon>
        <taxon>Tracheophyta</taxon>
        <taxon>Spermatophyta</taxon>
        <taxon>Magnoliopsida</taxon>
        <taxon>eudicotyledons</taxon>
        <taxon>Gunneridae</taxon>
        <taxon>Pentapetalae</taxon>
        <taxon>asterids</taxon>
        <taxon>lamiids</taxon>
        <taxon>Solanales</taxon>
        <taxon>Solanaceae</taxon>
        <taxon>Solanoideae</taxon>
        <taxon>Solaneae</taxon>
        <taxon>Solanum</taxon>
        <taxon>Solanum subgen. Lycopersicon</taxon>
    </lineage>
</organism>
<reference evidence="1" key="2">
    <citation type="submission" date="2019-01" db="UniProtKB">
        <authorList>
            <consortium name="EnsemblPlants"/>
        </authorList>
    </citation>
    <scope>IDENTIFICATION</scope>
    <source>
        <strain evidence="1">cv. Heinz 1706</strain>
    </source>
</reference>
<protein>
    <submittedName>
        <fullName evidence="1">Uncharacterized protein</fullName>
    </submittedName>
</protein>
<dbReference type="EnsemblPlants" id="Solyc04g008695.1.1">
    <property type="protein sequence ID" value="Solyc04g008695.1.1"/>
    <property type="gene ID" value="Solyc04g008695.1"/>
</dbReference>
<evidence type="ECO:0000313" key="1">
    <source>
        <dbReference type="EnsemblPlants" id="Solyc04g008695.1.1"/>
    </source>
</evidence>
<dbReference type="Gramene" id="Solyc04g008695.1.1">
    <property type="protein sequence ID" value="Solyc04g008695.1.1"/>
    <property type="gene ID" value="Solyc04g008695.1"/>
</dbReference>
<accession>A0A3Q7FW82</accession>
<dbReference type="Proteomes" id="UP000004994">
    <property type="component" value="Chromosome 4"/>
</dbReference>
<reference evidence="1" key="1">
    <citation type="journal article" date="2012" name="Nature">
        <title>The tomato genome sequence provides insights into fleshy fruit evolution.</title>
        <authorList>
            <consortium name="Tomato Genome Consortium"/>
        </authorList>
    </citation>
    <scope>NUCLEOTIDE SEQUENCE [LARGE SCALE GENOMIC DNA]</scope>
    <source>
        <strain evidence="1">cv. Heinz 1706</strain>
    </source>
</reference>
<evidence type="ECO:0000313" key="2">
    <source>
        <dbReference type="Proteomes" id="UP000004994"/>
    </source>
</evidence>
<dbReference type="InParanoid" id="A0A3Q7FW82"/>
<name>A0A3Q7FW82_SOLLC</name>
<dbReference type="AlphaFoldDB" id="A0A3Q7FW82"/>
<proteinExistence type="predicted"/>
<keyword evidence="2" id="KW-1185">Reference proteome</keyword>